<accession>A0A7J7GR89</accession>
<proteinExistence type="predicted"/>
<protein>
    <submittedName>
        <fullName evidence="1">Uncharacterized protein</fullName>
    </submittedName>
</protein>
<name>A0A7J7GR89_CAMSI</name>
<gene>
    <name evidence="1" type="ORF">HYC85_017386</name>
</gene>
<comment type="caution">
    <text evidence="1">The sequence shown here is derived from an EMBL/GenBank/DDBJ whole genome shotgun (WGS) entry which is preliminary data.</text>
</comment>
<reference evidence="2" key="1">
    <citation type="journal article" date="2020" name="Nat. Commun.">
        <title>Genome assembly of wild tea tree DASZ reveals pedigree and selection history of tea varieties.</title>
        <authorList>
            <person name="Zhang W."/>
            <person name="Zhang Y."/>
            <person name="Qiu H."/>
            <person name="Guo Y."/>
            <person name="Wan H."/>
            <person name="Zhang X."/>
            <person name="Scossa F."/>
            <person name="Alseekh S."/>
            <person name="Zhang Q."/>
            <person name="Wang P."/>
            <person name="Xu L."/>
            <person name="Schmidt M.H."/>
            <person name="Jia X."/>
            <person name="Li D."/>
            <person name="Zhu A."/>
            <person name="Guo F."/>
            <person name="Chen W."/>
            <person name="Ni D."/>
            <person name="Usadel B."/>
            <person name="Fernie A.R."/>
            <person name="Wen W."/>
        </authorList>
    </citation>
    <scope>NUCLEOTIDE SEQUENCE [LARGE SCALE GENOMIC DNA]</scope>
    <source>
        <strain evidence="2">cv. G240</strain>
    </source>
</reference>
<dbReference type="InterPro" id="IPR036928">
    <property type="entry name" value="AS_sf"/>
</dbReference>
<evidence type="ECO:0000313" key="1">
    <source>
        <dbReference type="EMBL" id="KAF5943309.1"/>
    </source>
</evidence>
<keyword evidence="2" id="KW-1185">Reference proteome</keyword>
<dbReference type="Gene3D" id="3.90.1300.10">
    <property type="entry name" value="Amidase signature (AS) domain"/>
    <property type="match status" value="1"/>
</dbReference>
<evidence type="ECO:0000313" key="2">
    <source>
        <dbReference type="Proteomes" id="UP000593564"/>
    </source>
</evidence>
<dbReference type="EMBL" id="JACBKZ010000008">
    <property type="protein sequence ID" value="KAF5943309.1"/>
    <property type="molecule type" value="Genomic_DNA"/>
</dbReference>
<dbReference type="AlphaFoldDB" id="A0A7J7GR89"/>
<organism evidence="1 2">
    <name type="scientific">Camellia sinensis</name>
    <name type="common">Tea plant</name>
    <name type="synonym">Thea sinensis</name>
    <dbReference type="NCBI Taxonomy" id="4442"/>
    <lineage>
        <taxon>Eukaryota</taxon>
        <taxon>Viridiplantae</taxon>
        <taxon>Streptophyta</taxon>
        <taxon>Embryophyta</taxon>
        <taxon>Tracheophyta</taxon>
        <taxon>Spermatophyta</taxon>
        <taxon>Magnoliopsida</taxon>
        <taxon>eudicotyledons</taxon>
        <taxon>Gunneridae</taxon>
        <taxon>Pentapetalae</taxon>
        <taxon>asterids</taxon>
        <taxon>Ericales</taxon>
        <taxon>Theaceae</taxon>
        <taxon>Camellia</taxon>
    </lineage>
</organism>
<reference evidence="1 2" key="2">
    <citation type="submission" date="2020-07" db="EMBL/GenBank/DDBJ databases">
        <title>Genome assembly of wild tea tree DASZ reveals pedigree and selection history of tea varieties.</title>
        <authorList>
            <person name="Zhang W."/>
        </authorList>
    </citation>
    <scope>NUCLEOTIDE SEQUENCE [LARGE SCALE GENOMIC DNA]</scope>
    <source>
        <strain evidence="2">cv. G240</strain>
        <tissue evidence="1">Leaf</tissue>
    </source>
</reference>
<dbReference type="Proteomes" id="UP000593564">
    <property type="component" value="Unassembled WGS sequence"/>
</dbReference>
<sequence>MGKIILNNYRHFCDLTLPLFNILYVRKNISNEEVTVIYDPASSVLPKTFISLVIITGLVLTMNGQEFTIEEATTREIQQAFADNKLTSRQLVDFYLNGIEELNPVRTLEI</sequence>